<feature type="transmembrane region" description="Helical" evidence="9">
    <location>
        <begin position="294"/>
        <end position="315"/>
    </location>
</feature>
<dbReference type="PANTHER" id="PTHR48022">
    <property type="entry name" value="PLASTIDIC GLUCOSE TRANSPORTER 4"/>
    <property type="match status" value="1"/>
</dbReference>
<dbReference type="PATRIC" id="fig|1423804.4.peg.726"/>
<evidence type="ECO:0000256" key="2">
    <source>
        <dbReference type="ARBA" id="ARBA00010992"/>
    </source>
</evidence>
<evidence type="ECO:0000256" key="1">
    <source>
        <dbReference type="ARBA" id="ARBA00004651"/>
    </source>
</evidence>
<evidence type="ECO:0000256" key="5">
    <source>
        <dbReference type="ARBA" id="ARBA00022692"/>
    </source>
</evidence>
<evidence type="ECO:0000313" key="12">
    <source>
        <dbReference type="Proteomes" id="UP000051442"/>
    </source>
</evidence>
<dbReference type="PRINTS" id="PR00171">
    <property type="entry name" value="SUGRTRNSPORT"/>
</dbReference>
<feature type="transmembrane region" description="Helical" evidence="9">
    <location>
        <begin position="140"/>
        <end position="158"/>
    </location>
</feature>
<evidence type="ECO:0000256" key="9">
    <source>
        <dbReference type="SAM" id="Phobius"/>
    </source>
</evidence>
<dbReference type="PANTHER" id="PTHR48022:SF2">
    <property type="entry name" value="PLASTIDIC GLUCOSE TRANSPORTER 4"/>
    <property type="match status" value="1"/>
</dbReference>
<accession>A0A0R2FHE4</accession>
<dbReference type="InterPro" id="IPR005828">
    <property type="entry name" value="MFS_sugar_transport-like"/>
</dbReference>
<dbReference type="OrthoDB" id="9783823at2"/>
<feature type="transmembrane region" description="Helical" evidence="9">
    <location>
        <begin position="255"/>
        <end position="279"/>
    </location>
</feature>
<feature type="transmembrane region" description="Helical" evidence="9">
    <location>
        <begin position="389"/>
        <end position="408"/>
    </location>
</feature>
<dbReference type="SUPFAM" id="SSF103473">
    <property type="entry name" value="MFS general substrate transporter"/>
    <property type="match status" value="1"/>
</dbReference>
<keyword evidence="6 9" id="KW-1133">Transmembrane helix</keyword>
<comment type="caution">
    <text evidence="11">The sequence shown here is derived from an EMBL/GenBank/DDBJ whole genome shotgun (WGS) entry which is preliminary data.</text>
</comment>
<dbReference type="InterPro" id="IPR020846">
    <property type="entry name" value="MFS_dom"/>
</dbReference>
<dbReference type="RefSeq" id="WP_057151919.1">
    <property type="nucleotide sequence ID" value="NZ_AYZM01000087.1"/>
</dbReference>
<dbReference type="FunFam" id="1.20.1250.20:FF:000134">
    <property type="entry name" value="MFS sugar transporter protein"/>
    <property type="match status" value="1"/>
</dbReference>
<dbReference type="Proteomes" id="UP000051442">
    <property type="component" value="Unassembled WGS sequence"/>
</dbReference>
<dbReference type="CDD" id="cd17359">
    <property type="entry name" value="MFS_XylE_like"/>
    <property type="match status" value="1"/>
</dbReference>
<dbReference type="Gene3D" id="1.20.1250.20">
    <property type="entry name" value="MFS general substrate transporter like domains"/>
    <property type="match status" value="1"/>
</dbReference>
<comment type="similarity">
    <text evidence="2 8">Belongs to the major facilitator superfamily. Sugar transporter (TC 2.A.1.1) family.</text>
</comment>
<feature type="transmembrane region" description="Helical" evidence="9">
    <location>
        <begin position="49"/>
        <end position="68"/>
    </location>
</feature>
<sequence>MQQEKKISSGFIYFFGSFGGILFGYDIGVMTGALPFLQIDWHLQNNATITGWITSAVMFGAIFGGALAGQLSDRWGRRKMILLSALIFAVGSLLSAGSPHDGQIYLIIVRMFLGLAVGAASALVPAYMSEMSPAEKRGSLSGLNQTMIVTGMLLSYVIDFVLKGLPEVLAWRLMLGLAAVPAAILFLGVLKLPESPRFLVKTGHPDEARQVLSYIRKDTSTIDDELADIQSASQEESAAAKSTSWGTLVSKRYRYLVIAGVGVATFQQFQGANAIFYYIPLIVQKATGKAASSALMWPIIQGIILVLGSLLYIAIAEKFNRRTLLTLGGAVMGLSFLLPTVINWLLPNTSPMLIVVFLCVYVAFYSFTWAPLTWVLVGEIFPLQIRGRASGVASSFNWIGSWLVGLLFPVMTANMSQESVFAIFGIICLLGVAFIRFAVPETRGKTLEEIEAQGTGDRTAYEASTEQENR</sequence>
<feature type="transmembrane region" description="Helical" evidence="9">
    <location>
        <begin position="352"/>
        <end position="377"/>
    </location>
</feature>
<reference evidence="11 12" key="1">
    <citation type="journal article" date="2015" name="Genome Announc.">
        <title>Expanding the biotechnology potential of lactobacilli through comparative genomics of 213 strains and associated genera.</title>
        <authorList>
            <person name="Sun Z."/>
            <person name="Harris H.M."/>
            <person name="McCann A."/>
            <person name="Guo C."/>
            <person name="Argimon S."/>
            <person name="Zhang W."/>
            <person name="Yang X."/>
            <person name="Jeffery I.B."/>
            <person name="Cooney J.C."/>
            <person name="Kagawa T.F."/>
            <person name="Liu W."/>
            <person name="Song Y."/>
            <person name="Salvetti E."/>
            <person name="Wrobel A."/>
            <person name="Rasinkangas P."/>
            <person name="Parkhill J."/>
            <person name="Rea M.C."/>
            <person name="O'Sullivan O."/>
            <person name="Ritari J."/>
            <person name="Douillard F.P."/>
            <person name="Paul Ross R."/>
            <person name="Yang R."/>
            <person name="Briner A.E."/>
            <person name="Felis G.E."/>
            <person name="de Vos W.M."/>
            <person name="Barrangou R."/>
            <person name="Klaenhammer T.R."/>
            <person name="Caufield P.W."/>
            <person name="Cui Y."/>
            <person name="Zhang H."/>
            <person name="O'Toole P.W."/>
        </authorList>
    </citation>
    <scope>NUCLEOTIDE SEQUENCE [LARGE SCALE GENOMIC DNA]</scope>
    <source>
        <strain evidence="11 12">DSM 23365</strain>
    </source>
</reference>
<feature type="transmembrane region" description="Helical" evidence="9">
    <location>
        <begin position="80"/>
        <end position="98"/>
    </location>
</feature>
<dbReference type="Pfam" id="PF00083">
    <property type="entry name" value="Sugar_tr"/>
    <property type="match status" value="1"/>
</dbReference>
<feature type="transmembrane region" description="Helical" evidence="9">
    <location>
        <begin position="170"/>
        <end position="190"/>
    </location>
</feature>
<evidence type="ECO:0000256" key="6">
    <source>
        <dbReference type="ARBA" id="ARBA00022989"/>
    </source>
</evidence>
<keyword evidence="4" id="KW-1003">Cell membrane</keyword>
<feature type="transmembrane region" description="Helical" evidence="9">
    <location>
        <begin position="324"/>
        <end position="346"/>
    </location>
</feature>
<keyword evidence="12" id="KW-1185">Reference proteome</keyword>
<dbReference type="InterPro" id="IPR036259">
    <property type="entry name" value="MFS_trans_sf"/>
</dbReference>
<dbReference type="EMBL" id="AYZM01000087">
    <property type="protein sequence ID" value="KRN23917.1"/>
    <property type="molecule type" value="Genomic_DNA"/>
</dbReference>
<evidence type="ECO:0000256" key="3">
    <source>
        <dbReference type="ARBA" id="ARBA00022448"/>
    </source>
</evidence>
<comment type="subcellular location">
    <subcellularLocation>
        <location evidence="1">Cell membrane</location>
        <topology evidence="1">Multi-pass membrane protein</topology>
    </subcellularLocation>
</comment>
<organism evidence="11 12">
    <name type="scientific">Secundilactobacillus similis DSM 23365 = JCM 2765</name>
    <dbReference type="NCBI Taxonomy" id="1423804"/>
    <lineage>
        <taxon>Bacteria</taxon>
        <taxon>Bacillati</taxon>
        <taxon>Bacillota</taxon>
        <taxon>Bacilli</taxon>
        <taxon>Lactobacillales</taxon>
        <taxon>Lactobacillaceae</taxon>
        <taxon>Secundilactobacillus</taxon>
    </lineage>
</organism>
<dbReference type="AlphaFoldDB" id="A0A0R2FHE4"/>
<feature type="transmembrane region" description="Helical" evidence="9">
    <location>
        <begin position="104"/>
        <end position="128"/>
    </location>
</feature>
<keyword evidence="3 8" id="KW-0813">Transport</keyword>
<dbReference type="PROSITE" id="PS50850">
    <property type="entry name" value="MFS"/>
    <property type="match status" value="1"/>
</dbReference>
<feature type="domain" description="Major facilitator superfamily (MFS) profile" evidence="10">
    <location>
        <begin position="12"/>
        <end position="443"/>
    </location>
</feature>
<evidence type="ECO:0000256" key="7">
    <source>
        <dbReference type="ARBA" id="ARBA00023136"/>
    </source>
</evidence>
<dbReference type="InterPro" id="IPR050360">
    <property type="entry name" value="MFS_Sugar_Transporters"/>
</dbReference>
<dbReference type="PROSITE" id="PS00216">
    <property type="entry name" value="SUGAR_TRANSPORT_1"/>
    <property type="match status" value="1"/>
</dbReference>
<dbReference type="NCBIfam" id="TIGR00879">
    <property type="entry name" value="SP"/>
    <property type="match status" value="1"/>
</dbReference>
<dbReference type="STRING" id="1423804.FD14_GL000677"/>
<evidence type="ECO:0000256" key="4">
    <source>
        <dbReference type="ARBA" id="ARBA00022475"/>
    </source>
</evidence>
<feature type="transmembrane region" description="Helical" evidence="9">
    <location>
        <begin position="12"/>
        <end position="37"/>
    </location>
</feature>
<proteinExistence type="inferred from homology"/>
<keyword evidence="7 9" id="KW-0472">Membrane</keyword>
<evidence type="ECO:0000256" key="8">
    <source>
        <dbReference type="RuleBase" id="RU003346"/>
    </source>
</evidence>
<dbReference type="PROSITE" id="PS00217">
    <property type="entry name" value="SUGAR_TRANSPORT_2"/>
    <property type="match status" value="1"/>
</dbReference>
<dbReference type="InterPro" id="IPR005829">
    <property type="entry name" value="Sugar_transporter_CS"/>
</dbReference>
<dbReference type="InterPro" id="IPR003663">
    <property type="entry name" value="Sugar/inositol_transpt"/>
</dbReference>
<evidence type="ECO:0000259" key="10">
    <source>
        <dbReference type="PROSITE" id="PS50850"/>
    </source>
</evidence>
<dbReference type="GO" id="GO:0005886">
    <property type="term" value="C:plasma membrane"/>
    <property type="evidence" value="ECO:0007669"/>
    <property type="project" value="UniProtKB-SubCell"/>
</dbReference>
<protein>
    <submittedName>
        <fullName evidence="11">D-xylose proton-symporter</fullName>
    </submittedName>
</protein>
<keyword evidence="5 9" id="KW-0812">Transmembrane</keyword>
<dbReference type="GO" id="GO:0005351">
    <property type="term" value="F:carbohydrate:proton symporter activity"/>
    <property type="evidence" value="ECO:0007669"/>
    <property type="project" value="TreeGrafter"/>
</dbReference>
<name>A0A0R2FHE4_9LACO</name>
<evidence type="ECO:0000313" key="11">
    <source>
        <dbReference type="EMBL" id="KRN23917.1"/>
    </source>
</evidence>
<feature type="transmembrane region" description="Helical" evidence="9">
    <location>
        <begin position="420"/>
        <end position="439"/>
    </location>
</feature>
<dbReference type="InterPro" id="IPR047984">
    <property type="entry name" value="XylE-like"/>
</dbReference>
<gene>
    <name evidence="11" type="ORF">FD14_GL000677</name>
</gene>